<feature type="domain" description="Integration host factor-like helix-two turn-helix" evidence="1">
    <location>
        <begin position="32"/>
        <end position="102"/>
    </location>
</feature>
<gene>
    <name evidence="2" type="ORF">HMPREF0183_1820</name>
</gene>
<name>D4YPG0_9MICO</name>
<comment type="caution">
    <text evidence="2">The sequence shown here is derived from an EMBL/GenBank/DDBJ whole genome shotgun (WGS) entry which is preliminary data.</text>
</comment>
<dbReference type="RefSeq" id="WP_005885154.1">
    <property type="nucleotide sequence ID" value="NZ_ADNU01000048.1"/>
</dbReference>
<dbReference type="EMBL" id="ADNU01000048">
    <property type="protein sequence ID" value="EFG46972.1"/>
    <property type="molecule type" value="Genomic_DNA"/>
</dbReference>
<dbReference type="GO" id="GO:0003676">
    <property type="term" value="F:nucleic acid binding"/>
    <property type="evidence" value="ECO:0007669"/>
    <property type="project" value="InterPro"/>
</dbReference>
<accession>D4YPG0</accession>
<reference evidence="2 3" key="1">
    <citation type="submission" date="2010-04" db="EMBL/GenBank/DDBJ databases">
        <authorList>
            <person name="Qin X."/>
            <person name="Bachman B."/>
            <person name="Battles P."/>
            <person name="Bell A."/>
            <person name="Bess C."/>
            <person name="Bickham C."/>
            <person name="Chaboub L."/>
            <person name="Chen D."/>
            <person name="Coyle M."/>
            <person name="Deiros D.R."/>
            <person name="Dinh H."/>
            <person name="Forbes L."/>
            <person name="Fowler G."/>
            <person name="Francisco L."/>
            <person name="Fu Q."/>
            <person name="Gubbala S."/>
            <person name="Hale W."/>
            <person name="Han Y."/>
            <person name="Hemphill L."/>
            <person name="Highlander S.K."/>
            <person name="Hirani K."/>
            <person name="Hogues M."/>
            <person name="Jackson L."/>
            <person name="Jakkamsetti A."/>
            <person name="Javaid M."/>
            <person name="Jiang H."/>
            <person name="Korchina V."/>
            <person name="Kovar C."/>
            <person name="Lara F."/>
            <person name="Lee S."/>
            <person name="Mata R."/>
            <person name="Mathew T."/>
            <person name="Moen C."/>
            <person name="Morales K."/>
            <person name="Munidasa M."/>
            <person name="Nazareth L."/>
            <person name="Ngo R."/>
            <person name="Nguyen L."/>
            <person name="Okwuonu G."/>
            <person name="Ongeri F."/>
            <person name="Patil S."/>
            <person name="Petrosino J."/>
            <person name="Pham C."/>
            <person name="Pham P."/>
            <person name="Pu L.-L."/>
            <person name="Puazo M."/>
            <person name="Raj R."/>
            <person name="Reid J."/>
            <person name="Rouhana J."/>
            <person name="Saada N."/>
            <person name="Shang Y."/>
            <person name="Simmons D."/>
            <person name="Thornton R."/>
            <person name="Warren J."/>
            <person name="Weissenberger G."/>
            <person name="Zhang J."/>
            <person name="Zhang L."/>
            <person name="Zhou C."/>
            <person name="Zhu D."/>
            <person name="Muzny D."/>
            <person name="Worley K."/>
            <person name="Gibbs R."/>
        </authorList>
    </citation>
    <scope>NUCLEOTIDE SEQUENCE [LARGE SCALE GENOMIC DNA]</scope>
    <source>
        <strain evidence="2 3">ATCC 49030</strain>
    </source>
</reference>
<evidence type="ECO:0000313" key="3">
    <source>
        <dbReference type="Proteomes" id="UP000005714"/>
    </source>
</evidence>
<dbReference type="AlphaFoldDB" id="D4YPG0"/>
<organism evidence="2 3">
    <name type="scientific">Brevibacterium mcbrellneri ATCC 49030</name>
    <dbReference type="NCBI Taxonomy" id="585530"/>
    <lineage>
        <taxon>Bacteria</taxon>
        <taxon>Bacillati</taxon>
        <taxon>Actinomycetota</taxon>
        <taxon>Actinomycetes</taxon>
        <taxon>Micrococcales</taxon>
        <taxon>Brevibacteriaceae</taxon>
        <taxon>Brevibacterium</taxon>
    </lineage>
</organism>
<dbReference type="eggNOG" id="COG0099">
    <property type="taxonomic scope" value="Bacteria"/>
</dbReference>
<dbReference type="Pfam" id="PF22525">
    <property type="entry name" value="H2TH_5"/>
    <property type="match status" value="1"/>
</dbReference>
<protein>
    <recommendedName>
        <fullName evidence="1">Integration host factor-like helix-two turn-helix domain-containing protein</fullName>
    </recommendedName>
</protein>
<dbReference type="Proteomes" id="UP000005714">
    <property type="component" value="Unassembled WGS sequence"/>
</dbReference>
<dbReference type="STRING" id="585530.HMPREF0183_1820"/>
<dbReference type="OrthoDB" id="3197442at2"/>
<dbReference type="Gene3D" id="1.10.8.50">
    <property type="match status" value="1"/>
</dbReference>
<dbReference type="NCBIfam" id="NF041260">
    <property type="entry name" value="actino_IHF"/>
    <property type="match status" value="1"/>
</dbReference>
<sequence length="105" mass="11296">MALEPLTPEQRSAALEKAFQARQARAQVKADLKAGKTTLKSVLTNAAEDEAVSKMKVVDLLKSIPGVGERRAQGTMEEIGIAASRRIKGLGVHQKAALLEKFDNV</sequence>
<keyword evidence="3" id="KW-1185">Reference proteome</keyword>
<dbReference type="InterPro" id="IPR010979">
    <property type="entry name" value="Ribosomal_uS13-like_H2TH"/>
</dbReference>
<proteinExistence type="predicted"/>
<dbReference type="SUPFAM" id="SSF46946">
    <property type="entry name" value="S13-like H2TH domain"/>
    <property type="match status" value="1"/>
</dbReference>
<dbReference type="InterPro" id="IPR055201">
    <property type="entry name" value="IHF-like_H2TH"/>
</dbReference>
<dbReference type="InterPro" id="IPR047806">
    <property type="entry name" value="IHF_actinobact"/>
</dbReference>
<evidence type="ECO:0000313" key="2">
    <source>
        <dbReference type="EMBL" id="EFG46972.1"/>
    </source>
</evidence>
<evidence type="ECO:0000259" key="1">
    <source>
        <dbReference type="Pfam" id="PF22525"/>
    </source>
</evidence>